<dbReference type="PANTHER" id="PTHR33351:SF1">
    <property type="entry name" value="IG-LIKE DOMAIN-CONTAINING PROTEIN-RELATED"/>
    <property type="match status" value="1"/>
</dbReference>
<dbReference type="InterPro" id="IPR052883">
    <property type="entry name" value="Hisactophilin"/>
</dbReference>
<keyword evidence="2" id="KW-1185">Reference proteome</keyword>
<dbReference type="PANTHER" id="PTHR33351">
    <property type="entry name" value="HISACTOPHILIN-1-RELATED"/>
    <property type="match status" value="1"/>
</dbReference>
<evidence type="ECO:0000313" key="1">
    <source>
        <dbReference type="EMBL" id="GBG87558.1"/>
    </source>
</evidence>
<dbReference type="OrthoDB" id="429835at2759"/>
<proteinExistence type="predicted"/>
<dbReference type="CDD" id="cd00257">
    <property type="entry name" value="beta-trefoil_FSCN-like"/>
    <property type="match status" value="1"/>
</dbReference>
<dbReference type="GO" id="GO:0051015">
    <property type="term" value="F:actin filament binding"/>
    <property type="evidence" value="ECO:0007669"/>
    <property type="project" value="TreeGrafter"/>
</dbReference>
<protein>
    <submittedName>
        <fullName evidence="1">Uncharacterized protein</fullName>
    </submittedName>
</protein>
<dbReference type="EMBL" id="BFEA01000620">
    <property type="protein sequence ID" value="GBG87558.1"/>
    <property type="molecule type" value="Genomic_DNA"/>
</dbReference>
<dbReference type="AlphaFoldDB" id="A0A388LZ05"/>
<comment type="caution">
    <text evidence="1">The sequence shown here is derived from an EMBL/GenBank/DDBJ whole genome shotgun (WGS) entry which is preliminary data.</text>
</comment>
<dbReference type="Proteomes" id="UP000265515">
    <property type="component" value="Unassembled WGS sequence"/>
</dbReference>
<gene>
    <name evidence="1" type="ORF">CBR_g45616</name>
</gene>
<dbReference type="Gramene" id="GBG87558">
    <property type="protein sequence ID" value="GBG87558"/>
    <property type="gene ID" value="CBR_g45616"/>
</dbReference>
<accession>A0A388LZ05</accession>
<reference evidence="1 2" key="1">
    <citation type="journal article" date="2018" name="Cell">
        <title>The Chara Genome: Secondary Complexity and Implications for Plant Terrestrialization.</title>
        <authorList>
            <person name="Nishiyama T."/>
            <person name="Sakayama H."/>
            <person name="Vries J.D."/>
            <person name="Buschmann H."/>
            <person name="Saint-Marcoux D."/>
            <person name="Ullrich K.K."/>
            <person name="Haas F.B."/>
            <person name="Vanderstraeten L."/>
            <person name="Becker D."/>
            <person name="Lang D."/>
            <person name="Vosolsobe S."/>
            <person name="Rombauts S."/>
            <person name="Wilhelmsson P.K.I."/>
            <person name="Janitza P."/>
            <person name="Kern R."/>
            <person name="Heyl A."/>
            <person name="Rumpler F."/>
            <person name="Villalobos L.I.A.C."/>
            <person name="Clay J.M."/>
            <person name="Skokan R."/>
            <person name="Toyoda A."/>
            <person name="Suzuki Y."/>
            <person name="Kagoshima H."/>
            <person name="Schijlen E."/>
            <person name="Tajeshwar N."/>
            <person name="Catarino B."/>
            <person name="Hetherington A.J."/>
            <person name="Saltykova A."/>
            <person name="Bonnot C."/>
            <person name="Breuninger H."/>
            <person name="Symeonidi A."/>
            <person name="Radhakrishnan G.V."/>
            <person name="Van Nieuwerburgh F."/>
            <person name="Deforce D."/>
            <person name="Chang C."/>
            <person name="Karol K.G."/>
            <person name="Hedrich R."/>
            <person name="Ulvskov P."/>
            <person name="Glockner G."/>
            <person name="Delwiche C.F."/>
            <person name="Petrasek J."/>
            <person name="Van de Peer Y."/>
            <person name="Friml J."/>
            <person name="Beilby M."/>
            <person name="Dolan L."/>
            <person name="Kohara Y."/>
            <person name="Sugano S."/>
            <person name="Fujiyama A."/>
            <person name="Delaux P.-M."/>
            <person name="Quint M."/>
            <person name="TheiBen G."/>
            <person name="Hagemann M."/>
            <person name="Harholt J."/>
            <person name="Dunand C."/>
            <person name="Zachgo S."/>
            <person name="Langdale J."/>
            <person name="Maumus F."/>
            <person name="Straeten D.V.D."/>
            <person name="Gould S.B."/>
            <person name="Rensing S.A."/>
        </authorList>
    </citation>
    <scope>NUCLEOTIDE SEQUENCE [LARGE SCALE GENOMIC DNA]</scope>
    <source>
        <strain evidence="1 2">S276</strain>
    </source>
</reference>
<dbReference type="SUPFAM" id="SSF50405">
    <property type="entry name" value="Actin-crosslinking proteins"/>
    <property type="match status" value="1"/>
</dbReference>
<sequence>MASTQPTSSPTTSTYTVSVPGSYGWQLLLEMDNTTGKEYVTEHTVATSMHISRRSAVAKIIRTLREDNKEFRSRTEAVGSLRFVDFTSQFETGFIQHNSLLAELSMHDEEDFEMDKNQYVSEKITVPAGERFTLYQLRFDGLGSSAVFNTKSSSPRTIPAGRIECMVEVEAVPPGPPPAAPGPIPEGKYALRTYHGTFVSAKPGGEGASVDLQASCGGFEEWTLVRIRGSIYGLRSCHGTYLRAWPGGEGAKLDLQVDKHNWDAMGWEQFTIVPITKDRFGIRSCHGTYIRACPEGKLDLQVDKHNWASMAWEHIAFQDLQI</sequence>
<organism evidence="1 2">
    <name type="scientific">Chara braunii</name>
    <name type="common">Braun's stonewort</name>
    <dbReference type="NCBI Taxonomy" id="69332"/>
    <lineage>
        <taxon>Eukaryota</taxon>
        <taxon>Viridiplantae</taxon>
        <taxon>Streptophyta</taxon>
        <taxon>Charophyceae</taxon>
        <taxon>Charales</taxon>
        <taxon>Characeae</taxon>
        <taxon>Chara</taxon>
    </lineage>
</organism>
<evidence type="ECO:0000313" key="2">
    <source>
        <dbReference type="Proteomes" id="UP000265515"/>
    </source>
</evidence>
<dbReference type="GO" id="GO:0015629">
    <property type="term" value="C:actin cytoskeleton"/>
    <property type="evidence" value="ECO:0007669"/>
    <property type="project" value="TreeGrafter"/>
</dbReference>
<dbReference type="Gene3D" id="2.80.10.50">
    <property type="match status" value="1"/>
</dbReference>
<dbReference type="GO" id="GO:0030041">
    <property type="term" value="P:actin filament polymerization"/>
    <property type="evidence" value="ECO:0007669"/>
    <property type="project" value="TreeGrafter"/>
</dbReference>
<name>A0A388LZ05_CHABU</name>
<dbReference type="InterPro" id="IPR008999">
    <property type="entry name" value="Actin-crosslinking"/>
</dbReference>